<gene>
    <name evidence="5" type="ORF">LAMO00422_LOCUS8470</name>
</gene>
<keyword evidence="2" id="KW-0106">Calcium</keyword>
<dbReference type="SMART" id="SM00054">
    <property type="entry name" value="EFh"/>
    <property type="match status" value="3"/>
</dbReference>
<feature type="region of interest" description="Disordered" evidence="3">
    <location>
        <begin position="243"/>
        <end position="327"/>
    </location>
</feature>
<dbReference type="AlphaFoldDB" id="A0A7S0D7H8"/>
<feature type="domain" description="EF-hand" evidence="4">
    <location>
        <begin position="154"/>
        <end position="189"/>
    </location>
</feature>
<dbReference type="PROSITE" id="PS50222">
    <property type="entry name" value="EF_HAND_2"/>
    <property type="match status" value="3"/>
</dbReference>
<feature type="compositionally biased region" description="Low complexity" evidence="3">
    <location>
        <begin position="280"/>
        <end position="299"/>
    </location>
</feature>
<evidence type="ECO:0000259" key="4">
    <source>
        <dbReference type="PROSITE" id="PS50222"/>
    </source>
</evidence>
<dbReference type="InterPro" id="IPR002048">
    <property type="entry name" value="EF_hand_dom"/>
</dbReference>
<sequence length="407" mass="45705">MPVHPRTKTTPKTNRGSLKGRTKKGTPKKETKKPPPVFTLDEAHDIKSVNWERFDVLLPTDRSESSVKKRKEIFRRCDPNGNGYLSVAEVEKGLMEVLGFETEVKRVIWQSVQRAHRGARAAIPEKKDKDNKSKSPGDDYVEIGEFRIFCEFLRYDLKILQMFLDMDTSNDHRVEYKEFADAMPDFCEEHGLPLPEDLKATFDDIDADKGGMILYDEFADWMLKHKVANPSTKVQSIAKQANNQTRIKAGKASMRVSEPKKSKITHKRIPSKTPEKKGTSRSPLSSSRRPGARAAPKKSTTPTRKSNMKGVTFKNSPKNTLSRPKVNHAGDSKLTELINMKFAALEEKLIKHVDVAIDKLMMKMMAIESKLGGEEAKIAPVEEAPEPVAEEPAEEPAAELAEPENAA</sequence>
<comment type="similarity">
    <text evidence="1">Belongs to the calflagin family.</text>
</comment>
<organism evidence="5">
    <name type="scientific">Amorphochlora amoebiformis</name>
    <dbReference type="NCBI Taxonomy" id="1561963"/>
    <lineage>
        <taxon>Eukaryota</taxon>
        <taxon>Sar</taxon>
        <taxon>Rhizaria</taxon>
        <taxon>Cercozoa</taxon>
        <taxon>Chlorarachniophyceae</taxon>
        <taxon>Amorphochlora</taxon>
    </lineage>
</organism>
<evidence type="ECO:0000256" key="2">
    <source>
        <dbReference type="ARBA" id="ARBA00022837"/>
    </source>
</evidence>
<dbReference type="Pfam" id="PF22592">
    <property type="entry name" value="FCaBP_EF-hand"/>
    <property type="match status" value="1"/>
</dbReference>
<dbReference type="EMBL" id="HBEM01012146">
    <property type="protein sequence ID" value="CAD8446115.1"/>
    <property type="molecule type" value="Transcribed_RNA"/>
</dbReference>
<reference evidence="5" key="1">
    <citation type="submission" date="2021-01" db="EMBL/GenBank/DDBJ databases">
        <authorList>
            <person name="Corre E."/>
            <person name="Pelletier E."/>
            <person name="Niang G."/>
            <person name="Scheremetjew M."/>
            <person name="Finn R."/>
            <person name="Kale V."/>
            <person name="Holt S."/>
            <person name="Cochrane G."/>
            <person name="Meng A."/>
            <person name="Brown T."/>
            <person name="Cohen L."/>
        </authorList>
    </citation>
    <scope>NUCLEOTIDE SEQUENCE</scope>
    <source>
        <strain evidence="5">CCMP2058</strain>
    </source>
</reference>
<feature type="region of interest" description="Disordered" evidence="3">
    <location>
        <begin position="382"/>
        <end position="407"/>
    </location>
</feature>
<dbReference type="InterPro" id="IPR011992">
    <property type="entry name" value="EF-hand-dom_pair"/>
</dbReference>
<dbReference type="GO" id="GO:0005509">
    <property type="term" value="F:calcium ion binding"/>
    <property type="evidence" value="ECO:0007669"/>
    <property type="project" value="InterPro"/>
</dbReference>
<dbReference type="InterPro" id="IPR018247">
    <property type="entry name" value="EF_Hand_1_Ca_BS"/>
</dbReference>
<feature type="compositionally biased region" description="Acidic residues" evidence="3">
    <location>
        <begin position="383"/>
        <end position="397"/>
    </location>
</feature>
<accession>A0A7S0D7H8</accession>
<feature type="compositionally biased region" description="Polar residues" evidence="3">
    <location>
        <begin position="313"/>
        <end position="322"/>
    </location>
</feature>
<dbReference type="CDD" id="cd00051">
    <property type="entry name" value="EFh"/>
    <property type="match status" value="1"/>
</dbReference>
<feature type="compositionally biased region" description="Low complexity" evidence="3">
    <location>
        <begin position="398"/>
        <end position="407"/>
    </location>
</feature>
<proteinExistence type="inferred from homology"/>
<dbReference type="SUPFAM" id="SSF47473">
    <property type="entry name" value="EF-hand"/>
    <property type="match status" value="1"/>
</dbReference>
<protein>
    <recommendedName>
        <fullName evidence="4">EF-hand domain-containing protein</fullName>
    </recommendedName>
</protein>
<evidence type="ECO:0000256" key="3">
    <source>
        <dbReference type="SAM" id="MobiDB-lite"/>
    </source>
</evidence>
<dbReference type="Gene3D" id="1.10.238.10">
    <property type="entry name" value="EF-hand"/>
    <property type="match status" value="1"/>
</dbReference>
<feature type="domain" description="EF-hand" evidence="4">
    <location>
        <begin position="65"/>
        <end position="100"/>
    </location>
</feature>
<dbReference type="InterPro" id="IPR054322">
    <property type="entry name" value="FCABP_EF-hand"/>
</dbReference>
<evidence type="ECO:0000256" key="1">
    <source>
        <dbReference type="ARBA" id="ARBA00005727"/>
    </source>
</evidence>
<name>A0A7S0D7H8_9EUKA</name>
<feature type="region of interest" description="Disordered" evidence="3">
    <location>
        <begin position="1"/>
        <end position="38"/>
    </location>
</feature>
<feature type="domain" description="EF-hand" evidence="4">
    <location>
        <begin position="193"/>
        <end position="228"/>
    </location>
</feature>
<evidence type="ECO:0000313" key="5">
    <source>
        <dbReference type="EMBL" id="CAD8446115.1"/>
    </source>
</evidence>
<dbReference type="PROSITE" id="PS00018">
    <property type="entry name" value="EF_HAND_1"/>
    <property type="match status" value="2"/>
</dbReference>